<sequence>MRKFKGFDDFKLITKLDTINDFAILFENTNDMYKKHYNDLVQLAESIEEKEAKQQFYDFTIDNFHLYKNTLPRISKYSILMNVWACLEYSLLQLANEAISELGIDDKVRGHSFKDYLSFLRMNVEETLVSSEKEEEIEVLRVIRNRLMHSNGFVNRDSQAKQHVEAIKYVESNDLLSFSEEDQIIISDYYVEECLDLASDIIEEIHNTIYKREK</sequence>
<organism evidence="1 2">
    <name type="scientific">Ureibacillus aquaedulcis</name>
    <dbReference type="NCBI Taxonomy" id="3058421"/>
    <lineage>
        <taxon>Bacteria</taxon>
        <taxon>Bacillati</taxon>
        <taxon>Bacillota</taxon>
        <taxon>Bacilli</taxon>
        <taxon>Bacillales</taxon>
        <taxon>Caryophanaceae</taxon>
        <taxon>Ureibacillus</taxon>
    </lineage>
</organism>
<evidence type="ECO:0000313" key="2">
    <source>
        <dbReference type="Proteomes" id="UP001172743"/>
    </source>
</evidence>
<gene>
    <name evidence="1" type="ORF">QYB95_15315</name>
</gene>
<reference evidence="1" key="1">
    <citation type="submission" date="2023-07" db="EMBL/GenBank/DDBJ databases">
        <title>Ureibacillus sp. isolated from freshwater well.</title>
        <authorList>
            <person name="Kirdat K."/>
            <person name="Bhatt A."/>
            <person name="Teware R."/>
            <person name="Bhavsar Y."/>
            <person name="Yadav A."/>
        </authorList>
    </citation>
    <scope>NUCLEOTIDE SEQUENCE</scope>
    <source>
        <strain evidence="1">BA0131</strain>
    </source>
</reference>
<name>A0ABT8GU26_9BACL</name>
<dbReference type="EMBL" id="JAUHTQ010000014">
    <property type="protein sequence ID" value="MDN4494922.1"/>
    <property type="molecule type" value="Genomic_DNA"/>
</dbReference>
<dbReference type="Proteomes" id="UP001172743">
    <property type="component" value="Unassembled WGS sequence"/>
</dbReference>
<accession>A0ABT8GU26</accession>
<evidence type="ECO:0000313" key="1">
    <source>
        <dbReference type="EMBL" id="MDN4494922.1"/>
    </source>
</evidence>
<dbReference type="RefSeq" id="WP_301139244.1">
    <property type="nucleotide sequence ID" value="NZ_JAUHTQ010000014.1"/>
</dbReference>
<evidence type="ECO:0008006" key="3">
    <source>
        <dbReference type="Google" id="ProtNLM"/>
    </source>
</evidence>
<protein>
    <recommendedName>
        <fullName evidence="3">HEPN domain-containing protein</fullName>
    </recommendedName>
</protein>
<keyword evidence="2" id="KW-1185">Reference proteome</keyword>
<comment type="caution">
    <text evidence="1">The sequence shown here is derived from an EMBL/GenBank/DDBJ whole genome shotgun (WGS) entry which is preliminary data.</text>
</comment>
<proteinExistence type="predicted"/>